<organism evidence="3 4">
    <name type="scientific">Brachyspira pilosicoli (strain ATCC BAA-1826 / 95/1000)</name>
    <dbReference type="NCBI Taxonomy" id="759914"/>
    <lineage>
        <taxon>Bacteria</taxon>
        <taxon>Pseudomonadati</taxon>
        <taxon>Spirochaetota</taxon>
        <taxon>Spirochaetia</taxon>
        <taxon>Brachyspirales</taxon>
        <taxon>Brachyspiraceae</taxon>
        <taxon>Brachyspira</taxon>
    </lineage>
</organism>
<dbReference type="InterPro" id="IPR036869">
    <property type="entry name" value="J_dom_sf"/>
</dbReference>
<dbReference type="PANTHER" id="PTHR24074">
    <property type="entry name" value="CO-CHAPERONE PROTEIN DJLA"/>
    <property type="match status" value="1"/>
</dbReference>
<dbReference type="STRING" id="759914.BP951000_0680"/>
<evidence type="ECO:0000313" key="3">
    <source>
        <dbReference type="EMBL" id="ADK30679.1"/>
    </source>
</evidence>
<dbReference type="eggNOG" id="COG0484">
    <property type="taxonomic scope" value="Bacteria"/>
</dbReference>
<dbReference type="InterPro" id="IPR001623">
    <property type="entry name" value="DnaJ_domain"/>
</dbReference>
<feature type="domain" description="J" evidence="2">
    <location>
        <begin position="379"/>
        <end position="454"/>
    </location>
</feature>
<name>D8IC06_BRAP9</name>
<dbReference type="SMART" id="SM00271">
    <property type="entry name" value="DnaJ"/>
    <property type="match status" value="1"/>
</dbReference>
<evidence type="ECO:0000259" key="2">
    <source>
        <dbReference type="PROSITE" id="PS50076"/>
    </source>
</evidence>
<dbReference type="Proteomes" id="UP000000332">
    <property type="component" value="Chromosome"/>
</dbReference>
<accession>D8IC06</accession>
<protein>
    <recommendedName>
        <fullName evidence="2">J domain-containing protein</fullName>
    </recommendedName>
</protein>
<keyword evidence="1" id="KW-0175">Coiled coil</keyword>
<evidence type="ECO:0000256" key="1">
    <source>
        <dbReference type="SAM" id="Coils"/>
    </source>
</evidence>
<dbReference type="EMBL" id="CP002025">
    <property type="protein sequence ID" value="ADK30679.1"/>
    <property type="molecule type" value="Genomic_DNA"/>
</dbReference>
<proteinExistence type="predicted"/>
<dbReference type="AlphaFoldDB" id="D8IC06"/>
<dbReference type="InterPro" id="IPR050817">
    <property type="entry name" value="DjlA_DnaK_co-chaperone"/>
</dbReference>
<dbReference type="Pfam" id="PF00226">
    <property type="entry name" value="DnaJ"/>
    <property type="match status" value="1"/>
</dbReference>
<dbReference type="KEGG" id="bpo:BP951000_0680"/>
<dbReference type="Gene3D" id="1.10.287.110">
    <property type="entry name" value="DnaJ domain"/>
    <property type="match status" value="1"/>
</dbReference>
<feature type="coiled-coil region" evidence="1">
    <location>
        <begin position="180"/>
        <end position="214"/>
    </location>
</feature>
<reference evidence="3 4" key="1">
    <citation type="journal article" date="2010" name="PLoS ONE">
        <title>The complete genome sequence of the pathogenic intestinal spirochete Brachyspira pilosicoli and comparison with other Brachyspira genomes.</title>
        <authorList>
            <person name="Wanchanthuek P."/>
            <person name="Bellgard M.I."/>
            <person name="La T."/>
            <person name="Ryan K."/>
            <person name="Moolhuijzen P."/>
            <person name="Chapman B."/>
            <person name="Black M."/>
            <person name="Schibeci D."/>
            <person name="Hunter A."/>
            <person name="Barrero R."/>
            <person name="Phillips N.D."/>
            <person name="Hampson D.J."/>
        </authorList>
    </citation>
    <scope>NUCLEOTIDE SEQUENCE [LARGE SCALE GENOMIC DNA]</scope>
    <source>
        <strain evidence="4">ATCC BAA-1826 / 95/1000</strain>
    </source>
</reference>
<dbReference type="InParanoid" id="D8IC06"/>
<keyword evidence="4" id="KW-1185">Reference proteome</keyword>
<evidence type="ECO:0000313" key="4">
    <source>
        <dbReference type="Proteomes" id="UP000000332"/>
    </source>
</evidence>
<sequence length="463" mass="56238">MQSNSDYIDKNISLIDENKDLGKQLNKKIEEYNDLFIKLQEKERELEIKSNNLNAREESLNERANNIRKEEINLNIKKEYIDKEEQRVEKKDRDLDDEREEIKKREKISREVEEKARENIERYEAKYEEAKRDKEYYEEKIEELDARERICREREEDIESRDIDLKGREDTFSSKEEELFESFDKERAEWEEKREEIEKILSEKEKELDRKIAAMEESAIAFEDIKFDDTEDGRKAKIVVKEAIRRSLKLLEESMNEFKELEEKYSSGTFKGFATPIEEISDSFEELKNEFININEHNNESGNIFDLWIQEIEKYIEETDTNIKKHFFSEAYRSCVFGLSYCKSYIKMVEIFNEYTSSGSSDESYSDDEYKDSEGNFMNWYEILWEEKYDKNKYEEYTSYSEKEINKQYKKMMKKYHPDTAENKDEAHEKSTMLNKAKEILLDEYKKQNYDREYMEYFSKKNK</sequence>
<dbReference type="HOGENOM" id="CLU_590090_0_0_12"/>
<feature type="coiled-coil region" evidence="1">
    <location>
        <begin position="15"/>
        <end position="147"/>
    </location>
</feature>
<dbReference type="PROSITE" id="PS50076">
    <property type="entry name" value="DNAJ_2"/>
    <property type="match status" value="1"/>
</dbReference>
<gene>
    <name evidence="3" type="ordered locus">BP951000_0680</name>
</gene>
<dbReference type="SUPFAM" id="SSF46565">
    <property type="entry name" value="Chaperone J-domain"/>
    <property type="match status" value="1"/>
</dbReference>